<dbReference type="CDD" id="cd15482">
    <property type="entry name" value="Sialidase_non-viral"/>
    <property type="match status" value="1"/>
</dbReference>
<dbReference type="InterPro" id="IPR026444">
    <property type="entry name" value="Secre_tail"/>
</dbReference>
<name>A0A7V3E772_9BACT</name>
<dbReference type="EMBL" id="DSUJ01000008">
    <property type="protein sequence ID" value="HFI91745.1"/>
    <property type="molecule type" value="Genomic_DNA"/>
</dbReference>
<dbReference type="InterPro" id="IPR013783">
    <property type="entry name" value="Ig-like_fold"/>
</dbReference>
<comment type="caution">
    <text evidence="2">The sequence shown here is derived from an EMBL/GenBank/DDBJ whole genome shotgun (WGS) entry which is preliminary data.</text>
</comment>
<dbReference type="NCBIfam" id="TIGR04183">
    <property type="entry name" value="Por_Secre_tail"/>
    <property type="match status" value="1"/>
</dbReference>
<dbReference type="SUPFAM" id="SSF110296">
    <property type="entry name" value="Oligoxyloglucan reducing end-specific cellobiohydrolase"/>
    <property type="match status" value="1"/>
</dbReference>
<dbReference type="InterPro" id="IPR015943">
    <property type="entry name" value="WD40/YVTN_repeat-like_dom_sf"/>
</dbReference>
<dbReference type="AlphaFoldDB" id="A0A7V3E772"/>
<evidence type="ECO:0000313" key="2">
    <source>
        <dbReference type="EMBL" id="HFI91745.1"/>
    </source>
</evidence>
<gene>
    <name evidence="2" type="ORF">ENS31_09510</name>
</gene>
<dbReference type="GO" id="GO:0010411">
    <property type="term" value="P:xyloglucan metabolic process"/>
    <property type="evidence" value="ECO:0007669"/>
    <property type="project" value="TreeGrafter"/>
</dbReference>
<proteinExistence type="predicted"/>
<dbReference type="Gene3D" id="2.130.10.10">
    <property type="entry name" value="YVTN repeat-like/Quinoprotein amine dehydrogenase"/>
    <property type="match status" value="3"/>
</dbReference>
<dbReference type="InterPro" id="IPR052025">
    <property type="entry name" value="Xyloglucanase_GH74"/>
</dbReference>
<evidence type="ECO:0000259" key="1">
    <source>
        <dbReference type="Pfam" id="PF18962"/>
    </source>
</evidence>
<organism evidence="2">
    <name type="scientific">Ignavibacterium album</name>
    <dbReference type="NCBI Taxonomy" id="591197"/>
    <lineage>
        <taxon>Bacteria</taxon>
        <taxon>Pseudomonadati</taxon>
        <taxon>Ignavibacteriota</taxon>
        <taxon>Ignavibacteria</taxon>
        <taxon>Ignavibacteriales</taxon>
        <taxon>Ignavibacteriaceae</taxon>
        <taxon>Ignavibacterium</taxon>
    </lineage>
</organism>
<dbReference type="PANTHER" id="PTHR43739:SF5">
    <property type="entry name" value="EXO-ALPHA-SIALIDASE"/>
    <property type="match status" value="1"/>
</dbReference>
<reference evidence="2" key="1">
    <citation type="journal article" date="2020" name="mSystems">
        <title>Genome- and Community-Level Interaction Insights into Carbon Utilization and Element Cycling Functions of Hydrothermarchaeota in Hydrothermal Sediment.</title>
        <authorList>
            <person name="Zhou Z."/>
            <person name="Liu Y."/>
            <person name="Xu W."/>
            <person name="Pan J."/>
            <person name="Luo Z.H."/>
            <person name="Li M."/>
        </authorList>
    </citation>
    <scope>NUCLEOTIDE SEQUENCE [LARGE SCALE GENOMIC DNA]</scope>
    <source>
        <strain evidence="2">SpSt-479</strain>
    </source>
</reference>
<sequence length="516" mass="57372">MKSIPIIVFLFVLFCSSTFSQSYQWQLRLSGSSLGGPIDVEKNNPFNVYYGSQNRIYRSTDRGETFSQMGTAIPGASSVKSVTLKDDSPGTMVVAVESSPNDKIYKTTDYGQTWTLTNDEGQMSYFGIPITQDPNHPDTLFTMIGVNFKMSTDFGSSWATISSNFGPISAPCDIEVFPDTNIILIGDNGTGIFRSTNYGLNWTQVHSTSGEIPTVTVDFTNPGVAWATKWGGGGGFLKSTDYGQTWIAQPTFSGINMWSVHTNPWDGNEVYAGCYSCGSTWRTKNGGQTWLQIPIASSGYQLYIVDSMTVFAAQGNGFYKLSSPFFIPVELESFIAKVIDDKVLLEWATATEINNSGFEIEHSTDNQKFNKVAFVPGFGTSTEKHVYNFTLENLDRGTHYFRLRQIDYDGTETITNIVEAVITDISIKDFSLAQNFPNPFNPSTKIQYSLPVREFVQIKIFDMLGNEVVTLVNEYKEAGSYTLEFNSGEFNLSSGVYIYKMNAGEFSYMKKLSLIK</sequence>
<protein>
    <submittedName>
        <fullName evidence="2">T9SS type A sorting domain-containing protein</fullName>
    </submittedName>
</protein>
<dbReference type="Pfam" id="PF18962">
    <property type="entry name" value="Por_Secre_tail"/>
    <property type="match status" value="1"/>
</dbReference>
<dbReference type="Gene3D" id="2.60.40.10">
    <property type="entry name" value="Immunoglobulins"/>
    <property type="match status" value="1"/>
</dbReference>
<dbReference type="PANTHER" id="PTHR43739">
    <property type="entry name" value="XYLOGLUCANASE (EUROFUNG)"/>
    <property type="match status" value="1"/>
</dbReference>
<dbReference type="Gene3D" id="2.60.40.4070">
    <property type="match status" value="1"/>
</dbReference>
<accession>A0A7V3E772</accession>
<feature type="domain" description="Secretion system C-terminal sorting" evidence="1">
    <location>
        <begin position="436"/>
        <end position="512"/>
    </location>
</feature>